<proteinExistence type="predicted"/>
<evidence type="ECO:0000313" key="1">
    <source>
        <dbReference type="EMBL" id="OWS72231.1"/>
    </source>
</evidence>
<dbReference type="Proteomes" id="UP000198104">
    <property type="component" value="Unassembled WGS sequence"/>
</dbReference>
<dbReference type="OrthoDB" id="8905957at2"/>
<protein>
    <submittedName>
        <fullName evidence="1">Uncharacterized protein</fullName>
    </submittedName>
</protein>
<reference evidence="1 2" key="1">
    <citation type="submission" date="2017-05" db="EMBL/GenBank/DDBJ databases">
        <title>Polynucleobacter sp. MWH-K35W1 isolated from the permanently anoxic monimolimnion of a meromictic lake.</title>
        <authorList>
            <person name="Hahn M.W."/>
        </authorList>
    </citation>
    <scope>NUCLEOTIDE SEQUENCE [LARGE SCALE GENOMIC DNA]</scope>
    <source>
        <strain evidence="1 2">MWH-K35W1</strain>
    </source>
</reference>
<accession>A0A254Q5X9</accession>
<gene>
    <name evidence="1" type="ORF">CBI30_03305</name>
</gene>
<organism evidence="1 2">
    <name type="scientific">Polynucleobacter aenigmaticus</name>
    <dbReference type="NCBI Taxonomy" id="1743164"/>
    <lineage>
        <taxon>Bacteria</taxon>
        <taxon>Pseudomonadati</taxon>
        <taxon>Pseudomonadota</taxon>
        <taxon>Betaproteobacteria</taxon>
        <taxon>Burkholderiales</taxon>
        <taxon>Burkholderiaceae</taxon>
        <taxon>Polynucleobacter</taxon>
    </lineage>
</organism>
<name>A0A254Q5X9_9BURK</name>
<evidence type="ECO:0000313" key="2">
    <source>
        <dbReference type="Proteomes" id="UP000198104"/>
    </source>
</evidence>
<dbReference type="RefSeq" id="WP_071538952.1">
    <property type="nucleotide sequence ID" value="NZ_NGUO01000004.1"/>
</dbReference>
<keyword evidence="2" id="KW-1185">Reference proteome</keyword>
<comment type="caution">
    <text evidence="1">The sequence shown here is derived from an EMBL/GenBank/DDBJ whole genome shotgun (WGS) entry which is preliminary data.</text>
</comment>
<dbReference type="AlphaFoldDB" id="A0A254Q5X9"/>
<sequence length="174" mass="20421">MQITANTIRDFLDKQQKHITHYVVAQSYYRPYHQLPQAVEHMARNLQKDLRHARNCFNRELYGNGARRKPLQYQPLFIATLEGTKNTSNPQLTLHYNIYLGNLPKILTTEDIKELWTYCWHTKANQSSNIYITEPLANTQSHLLHYGTKETQIGNLGCWDFENTQIPYNALNID</sequence>
<dbReference type="EMBL" id="NGUO01000004">
    <property type="protein sequence ID" value="OWS72231.1"/>
    <property type="molecule type" value="Genomic_DNA"/>
</dbReference>